<name>A0A3Q9FBW4_9BURK</name>
<proteinExistence type="predicted"/>
<protein>
    <submittedName>
        <fullName evidence="1">DUF1427 family protein</fullName>
    </submittedName>
</protein>
<dbReference type="Proteomes" id="UP000277191">
    <property type="component" value="Chromosome 2"/>
</dbReference>
<reference evidence="1 2" key="1">
    <citation type="submission" date="2018-12" db="EMBL/GenBank/DDBJ databases">
        <title>Cadmium resistance mechanism in endophytic bacteria Burkholderia cenocepacia YG-3.</title>
        <authorList>
            <person name="Zhang X."/>
            <person name="Wang X."/>
            <person name="Zhu Y."/>
        </authorList>
    </citation>
    <scope>NUCLEOTIDE SEQUENCE [LARGE SCALE GENOMIC DNA]</scope>
    <source>
        <strain evidence="1 2">YG-3</strain>
    </source>
</reference>
<evidence type="ECO:0000313" key="2">
    <source>
        <dbReference type="Proteomes" id="UP000277191"/>
    </source>
</evidence>
<sequence length="70" mass="7290">MPFLISPGAAVAVGFLYHRVRVRSPAAPLIALARLFGLVADVQAILPAAQVRDAGTADTTTEATTCSPRK</sequence>
<dbReference type="NCBIfam" id="TIGR03510">
    <property type="entry name" value="XapX"/>
    <property type="match status" value="1"/>
</dbReference>
<dbReference type="InterPro" id="IPR020017">
    <property type="entry name" value="XapX_domain"/>
</dbReference>
<organism evidence="1 2">
    <name type="scientific">Burkholderia cenocepacia</name>
    <dbReference type="NCBI Taxonomy" id="95486"/>
    <lineage>
        <taxon>Bacteria</taxon>
        <taxon>Pseudomonadati</taxon>
        <taxon>Pseudomonadota</taxon>
        <taxon>Betaproteobacteria</taxon>
        <taxon>Burkholderiales</taxon>
        <taxon>Burkholderiaceae</taxon>
        <taxon>Burkholderia</taxon>
        <taxon>Burkholderia cepacia complex</taxon>
    </lineage>
</organism>
<dbReference type="EMBL" id="CP034546">
    <property type="protein sequence ID" value="AZQ53922.1"/>
    <property type="molecule type" value="Genomic_DNA"/>
</dbReference>
<gene>
    <name evidence="1" type="ORF">D5R55_19775</name>
</gene>
<dbReference type="InterPro" id="IPR009872">
    <property type="entry name" value="DUF1427"/>
</dbReference>
<evidence type="ECO:0000313" key="1">
    <source>
        <dbReference type="EMBL" id="AZQ53922.1"/>
    </source>
</evidence>
<dbReference type="Pfam" id="PF07235">
    <property type="entry name" value="DUF1427"/>
    <property type="match status" value="1"/>
</dbReference>
<accession>A0A3Q9FBW4</accession>
<dbReference type="AlphaFoldDB" id="A0A3Q9FBW4"/>